<feature type="compositionally biased region" description="Basic residues" evidence="1">
    <location>
        <begin position="143"/>
        <end position="163"/>
    </location>
</feature>
<feature type="compositionally biased region" description="Acidic residues" evidence="1">
    <location>
        <begin position="243"/>
        <end position="252"/>
    </location>
</feature>
<feature type="region of interest" description="Disordered" evidence="1">
    <location>
        <begin position="232"/>
        <end position="252"/>
    </location>
</feature>
<dbReference type="Proteomes" id="UP000299102">
    <property type="component" value="Unassembled WGS sequence"/>
</dbReference>
<gene>
    <name evidence="2" type="ORF">EVAR_99292_1</name>
</gene>
<evidence type="ECO:0000256" key="1">
    <source>
        <dbReference type="SAM" id="MobiDB-lite"/>
    </source>
</evidence>
<name>A0A4C2A2J4_EUMVA</name>
<dbReference type="AlphaFoldDB" id="A0A4C2A2J4"/>
<reference evidence="2 3" key="1">
    <citation type="journal article" date="2019" name="Commun. Biol.">
        <title>The bagworm genome reveals a unique fibroin gene that provides high tensile strength.</title>
        <authorList>
            <person name="Kono N."/>
            <person name="Nakamura H."/>
            <person name="Ohtoshi R."/>
            <person name="Tomita M."/>
            <person name="Numata K."/>
            <person name="Arakawa K."/>
        </authorList>
    </citation>
    <scope>NUCLEOTIDE SEQUENCE [LARGE SCALE GENOMIC DNA]</scope>
</reference>
<protein>
    <submittedName>
        <fullName evidence="2">Uncharacterized protein</fullName>
    </submittedName>
</protein>
<comment type="caution">
    <text evidence="2">The sequence shown here is derived from an EMBL/GenBank/DDBJ whole genome shotgun (WGS) entry which is preliminary data.</text>
</comment>
<feature type="region of interest" description="Disordered" evidence="1">
    <location>
        <begin position="126"/>
        <end position="163"/>
    </location>
</feature>
<evidence type="ECO:0000313" key="2">
    <source>
        <dbReference type="EMBL" id="GBP94268.1"/>
    </source>
</evidence>
<evidence type="ECO:0000313" key="3">
    <source>
        <dbReference type="Proteomes" id="UP000299102"/>
    </source>
</evidence>
<keyword evidence="3" id="KW-1185">Reference proteome</keyword>
<accession>A0A4C2A2J4</accession>
<proteinExistence type="predicted"/>
<dbReference type="EMBL" id="BGZK01002483">
    <property type="protein sequence ID" value="GBP94268.1"/>
    <property type="molecule type" value="Genomic_DNA"/>
</dbReference>
<organism evidence="2 3">
    <name type="scientific">Eumeta variegata</name>
    <name type="common">Bagworm moth</name>
    <name type="synonym">Eumeta japonica</name>
    <dbReference type="NCBI Taxonomy" id="151549"/>
    <lineage>
        <taxon>Eukaryota</taxon>
        <taxon>Metazoa</taxon>
        <taxon>Ecdysozoa</taxon>
        <taxon>Arthropoda</taxon>
        <taxon>Hexapoda</taxon>
        <taxon>Insecta</taxon>
        <taxon>Pterygota</taxon>
        <taxon>Neoptera</taxon>
        <taxon>Endopterygota</taxon>
        <taxon>Lepidoptera</taxon>
        <taxon>Glossata</taxon>
        <taxon>Ditrysia</taxon>
        <taxon>Tineoidea</taxon>
        <taxon>Psychidae</taxon>
        <taxon>Oiketicinae</taxon>
        <taxon>Eumeta</taxon>
    </lineage>
</organism>
<sequence>MQFSTTVILQRTNHMIQTSAALTTVGPPTADGSRSRAPNSDARYVNWRSFRVFTPATVCTPSLRPVPAPRWAAAKDSRHRLDDDRRYVLSLAIIWDRRYNVLPRHEDRAIINGDFIRKPSSASLAGYPSLRGSESGATVRAGLRPRRAPRGRGPRSRNSRRHRMKMRFIQKQTGYIDEIVKSCRKALINSKHEAKIESEAGNGSTSLRTNTTSIYQQNFKITRFLSDYVNNTERDEKITSEIPESDPPDPKK</sequence>